<dbReference type="InterPro" id="IPR013216">
    <property type="entry name" value="Methyltransf_11"/>
</dbReference>
<dbReference type="CDD" id="cd02440">
    <property type="entry name" value="AdoMet_MTases"/>
    <property type="match status" value="1"/>
</dbReference>
<gene>
    <name evidence="2" type="ORF">C0169_01325</name>
</gene>
<dbReference type="AlphaFoldDB" id="A0A2N7QG92"/>
<evidence type="ECO:0000313" key="2">
    <source>
        <dbReference type="EMBL" id="PMP97968.1"/>
    </source>
</evidence>
<dbReference type="EMBL" id="PNJD01000082">
    <property type="protein sequence ID" value="PMP97968.1"/>
    <property type="molecule type" value="Genomic_DNA"/>
</dbReference>
<evidence type="ECO:0000259" key="1">
    <source>
        <dbReference type="Pfam" id="PF08241"/>
    </source>
</evidence>
<keyword evidence="2" id="KW-0830">Ubiquinone</keyword>
<evidence type="ECO:0000313" key="3">
    <source>
        <dbReference type="Proteomes" id="UP000235619"/>
    </source>
</evidence>
<dbReference type="InterPro" id="IPR029063">
    <property type="entry name" value="SAM-dependent_MTases_sf"/>
</dbReference>
<comment type="caution">
    <text evidence="2">The sequence shown here is derived from an EMBL/GenBank/DDBJ whole genome shotgun (WGS) entry which is preliminary data.</text>
</comment>
<reference evidence="2 3" key="1">
    <citation type="submission" date="2018-01" db="EMBL/GenBank/DDBJ databases">
        <title>Metagenomic assembled genomes from two thermal pools in the Uzon Caldera, Kamchatka, Russia.</title>
        <authorList>
            <person name="Wilkins L."/>
            <person name="Ettinger C."/>
        </authorList>
    </citation>
    <scope>NUCLEOTIDE SEQUENCE [LARGE SCALE GENOMIC DNA]</scope>
    <source>
        <strain evidence="2">ARK-04</strain>
    </source>
</reference>
<feature type="domain" description="Methyltransferase type 11" evidence="1">
    <location>
        <begin position="43"/>
        <end position="134"/>
    </location>
</feature>
<sequence length="223" mass="26089">MEYFDKIAKVYDNWYKTKTGIYVDKTEKTLIFSLLKTKGGLSLDLGCGTGNYTIELYKRGFKVVGLDSSKEMLKVAKEKSLEILFIKGDAYFLPFKDKVFDFVLSITMFEFIKEPFKVVKEIYRVLKPGGEVIVGTMNEKSLWFLFKKIKSFFIETAYRYARFYTPKELENLFKIAGFKNIETRGIIFFPSFFPFTRLAFSLDRRLNKVFKNFGAFVVVRGEK</sequence>
<accession>A0A2N7QG92</accession>
<dbReference type="GO" id="GO:0008757">
    <property type="term" value="F:S-adenosylmethionine-dependent methyltransferase activity"/>
    <property type="evidence" value="ECO:0007669"/>
    <property type="project" value="InterPro"/>
</dbReference>
<dbReference type="Pfam" id="PF08241">
    <property type="entry name" value="Methyltransf_11"/>
    <property type="match status" value="1"/>
</dbReference>
<dbReference type="PANTHER" id="PTHR43591:SF110">
    <property type="entry name" value="RHODANESE DOMAIN-CONTAINING PROTEIN"/>
    <property type="match status" value="1"/>
</dbReference>
<dbReference type="Proteomes" id="UP000235619">
    <property type="component" value="Unassembled WGS sequence"/>
</dbReference>
<dbReference type="PANTHER" id="PTHR43591">
    <property type="entry name" value="METHYLTRANSFERASE"/>
    <property type="match status" value="1"/>
</dbReference>
<dbReference type="SUPFAM" id="SSF53335">
    <property type="entry name" value="S-adenosyl-L-methionine-dependent methyltransferases"/>
    <property type="match status" value="1"/>
</dbReference>
<organism evidence="2 3">
    <name type="scientific">Thermodesulfobacterium geofontis</name>
    <dbReference type="NCBI Taxonomy" id="1295609"/>
    <lineage>
        <taxon>Bacteria</taxon>
        <taxon>Pseudomonadati</taxon>
        <taxon>Thermodesulfobacteriota</taxon>
        <taxon>Thermodesulfobacteria</taxon>
        <taxon>Thermodesulfobacteriales</taxon>
        <taxon>Thermodesulfobacteriaceae</taxon>
        <taxon>Thermodesulfobacterium</taxon>
    </lineage>
</organism>
<proteinExistence type="predicted"/>
<name>A0A2N7QG92_9BACT</name>
<dbReference type="Gene3D" id="3.40.50.150">
    <property type="entry name" value="Vaccinia Virus protein VP39"/>
    <property type="match status" value="1"/>
</dbReference>
<protein>
    <submittedName>
        <fullName evidence="2">Ubiquinone biosynthesis protein UbiE</fullName>
    </submittedName>
</protein>